<dbReference type="InterPro" id="IPR005312">
    <property type="entry name" value="DUF1759"/>
</dbReference>
<evidence type="ECO:0000313" key="3">
    <source>
        <dbReference type="Proteomes" id="UP000594262"/>
    </source>
</evidence>
<dbReference type="OrthoDB" id="5981534at2759"/>
<dbReference type="PANTHER" id="PTHR47331:SF1">
    <property type="entry name" value="GAG-LIKE PROTEIN"/>
    <property type="match status" value="1"/>
</dbReference>
<dbReference type="Proteomes" id="UP000594262">
    <property type="component" value="Unplaced"/>
</dbReference>
<dbReference type="Pfam" id="PF03564">
    <property type="entry name" value="DUF1759"/>
    <property type="match status" value="1"/>
</dbReference>
<accession>A0A7M5WYG3</accession>
<sequence>MEYLNLLESDDDYDHAYGESSQLQAKIDVSTGSVTNLLDSLKSKASNTSISSHEHKVPISVKLPKLEIKKFSGNPSQWRSFWDSFQAAVGKHSYIEDVQKFNFLKGLLEGRAAMAISGLELSDKNYKEAVSLLSDRFGSKQVVITHHMDTLLQILPVKAGTDVKQLRAVYDKIEINVRGLQSLGIKPDQYGCLLVPVIMSKVPEDIRLIILRQFSSENWTFEVLLKCFKQELEAREKCEAVSILIPRDSHVSALIILQAHQKVKHSGVAATLAEVRSRFWIPQGRQFVKKILKNCIVCKKLNSKSFSTIEGLLPEFRIDKNVTGFEHVGLDYLGPLYVVEKSSSTL</sequence>
<dbReference type="EnsemblMetazoa" id="CLYHEMT014990.1">
    <property type="protein sequence ID" value="CLYHEMP014990.1"/>
    <property type="gene ID" value="CLYHEMG014990"/>
</dbReference>
<dbReference type="PANTHER" id="PTHR47331">
    <property type="entry name" value="PHD-TYPE DOMAIN-CONTAINING PROTEIN"/>
    <property type="match status" value="1"/>
</dbReference>
<organism evidence="2 3">
    <name type="scientific">Clytia hemisphaerica</name>
    <dbReference type="NCBI Taxonomy" id="252671"/>
    <lineage>
        <taxon>Eukaryota</taxon>
        <taxon>Metazoa</taxon>
        <taxon>Cnidaria</taxon>
        <taxon>Hydrozoa</taxon>
        <taxon>Hydroidolina</taxon>
        <taxon>Leptothecata</taxon>
        <taxon>Obeliida</taxon>
        <taxon>Clytiidae</taxon>
        <taxon>Clytia</taxon>
    </lineage>
</organism>
<reference evidence="2" key="1">
    <citation type="submission" date="2021-01" db="UniProtKB">
        <authorList>
            <consortium name="EnsemblMetazoa"/>
        </authorList>
    </citation>
    <scope>IDENTIFICATION</scope>
</reference>
<evidence type="ECO:0000313" key="2">
    <source>
        <dbReference type="EnsemblMetazoa" id="CLYHEMP014990.1"/>
    </source>
</evidence>
<dbReference type="Pfam" id="PF17921">
    <property type="entry name" value="Integrase_H2C2"/>
    <property type="match status" value="1"/>
</dbReference>
<proteinExistence type="predicted"/>
<dbReference type="AlphaFoldDB" id="A0A7M5WYG3"/>
<name>A0A7M5WYG3_9CNID</name>
<dbReference type="InterPro" id="IPR041588">
    <property type="entry name" value="Integrase_H2C2"/>
</dbReference>
<keyword evidence="3" id="KW-1185">Reference proteome</keyword>
<protein>
    <recommendedName>
        <fullName evidence="1">Integrase zinc-binding domain-containing protein</fullName>
    </recommendedName>
</protein>
<feature type="domain" description="Integrase zinc-binding" evidence="1">
    <location>
        <begin position="254"/>
        <end position="303"/>
    </location>
</feature>
<evidence type="ECO:0000259" key="1">
    <source>
        <dbReference type="Pfam" id="PF17921"/>
    </source>
</evidence>
<dbReference type="Gene3D" id="1.10.340.70">
    <property type="match status" value="1"/>
</dbReference>